<accession>A0A058ZF55</accession>
<name>A0A058ZF55_FONAL</name>
<reference evidence="2" key="1">
    <citation type="submission" date="2013-04" db="EMBL/GenBank/DDBJ databases">
        <title>The Genome Sequence of Fonticula alba ATCC 38817.</title>
        <authorList>
            <consortium name="The Broad Institute Genomics Platform"/>
            <person name="Russ C."/>
            <person name="Cuomo C."/>
            <person name="Burger G."/>
            <person name="Gray M.W."/>
            <person name="Holland P.W.H."/>
            <person name="King N."/>
            <person name="Lang F.B.F."/>
            <person name="Roger A.J."/>
            <person name="Ruiz-Trillo I."/>
            <person name="Brown M."/>
            <person name="Walker B."/>
            <person name="Young S."/>
            <person name="Zeng Q."/>
            <person name="Gargeya S."/>
            <person name="Fitzgerald M."/>
            <person name="Haas B."/>
            <person name="Abouelleil A."/>
            <person name="Allen A.W."/>
            <person name="Alvarado L."/>
            <person name="Arachchi H.M."/>
            <person name="Berlin A.M."/>
            <person name="Chapman S.B."/>
            <person name="Gainer-Dewar J."/>
            <person name="Goldberg J."/>
            <person name="Griggs A."/>
            <person name="Gujja S."/>
            <person name="Hansen M."/>
            <person name="Howarth C."/>
            <person name="Imamovic A."/>
            <person name="Ireland A."/>
            <person name="Larimer J."/>
            <person name="McCowan C."/>
            <person name="Murphy C."/>
            <person name="Pearson M."/>
            <person name="Poon T.W."/>
            <person name="Priest M."/>
            <person name="Roberts A."/>
            <person name="Saif S."/>
            <person name="Shea T."/>
            <person name="Sisk P."/>
            <person name="Sykes S."/>
            <person name="Wortman J."/>
            <person name="Nusbaum C."/>
            <person name="Birren B."/>
        </authorList>
    </citation>
    <scope>NUCLEOTIDE SEQUENCE [LARGE SCALE GENOMIC DNA]</scope>
    <source>
        <strain evidence="2">ATCC 38817</strain>
    </source>
</reference>
<feature type="compositionally biased region" description="Low complexity" evidence="1">
    <location>
        <begin position="63"/>
        <end position="77"/>
    </location>
</feature>
<feature type="region of interest" description="Disordered" evidence="1">
    <location>
        <begin position="853"/>
        <end position="872"/>
    </location>
</feature>
<dbReference type="AlphaFoldDB" id="A0A058ZF55"/>
<protein>
    <submittedName>
        <fullName evidence="2">Uncharacterized protein</fullName>
    </submittedName>
</protein>
<evidence type="ECO:0000256" key="1">
    <source>
        <dbReference type="SAM" id="MobiDB-lite"/>
    </source>
</evidence>
<organism evidence="2">
    <name type="scientific">Fonticula alba</name>
    <name type="common">Slime mold</name>
    <dbReference type="NCBI Taxonomy" id="691883"/>
    <lineage>
        <taxon>Eukaryota</taxon>
        <taxon>Rotosphaerida</taxon>
        <taxon>Fonticulaceae</taxon>
        <taxon>Fonticula</taxon>
    </lineage>
</organism>
<feature type="compositionally biased region" description="Low complexity" evidence="1">
    <location>
        <begin position="25"/>
        <end position="55"/>
    </location>
</feature>
<sequence>MGDGNPSPRDTHPGGGFRHHHHHSQQQPRQQQQPPQQQQQHSSHSQQPALSSHAPQHPPFPPHQGSHHWSYSSGHHPPQYPQHPPHFHHPHHQQQQPPPPSFPRHHHHHHQHLHHRQQPYRPHQQPPRGRAPANQNTREKRLSEHIPQLPDLKSIPDELWQFFRERLALVRYPDPGLIVAHLRRLMPATAGEPGTPELLRSVLSDGIQRQDPEVVDPARPDPDSGAPFNNPCGARYQLVLSDSDWRVLFAEYSDAQILFCLVRLFLDGHRFGRPVGDDGQTEDGWSRAAPAINPDTGARVELHSPADDELVRLTFPYKHLSYSAGDCAQLFTNLSRFYLSPSTFKHPKGHRAPRWDVRYRSDAMCVVYMPMPSFKDGPQDRCFYVIGDSHYHVIDILPDLFTEPVRLRASRRKFGSTAAVTSSHCPNESREALDGEIFSPSVHATWYGVADESNQAADPTGRSRSHVTAALYRCVSIAVQFYKQFKATRILDISAGWGDRMIAALACAPTVRTYVACDPNRTLIEGHSLIRQSFSRYLEEKPPQDQEPGQFAPHAADFRVVYGPFESSDLKLAPGQRFDLAFSSPPYFNFEKYTFDQTQSWVKHGSSSDSWLVRFLLRSYSRCWSLLEDGGHLAIYIQDVSDEPICEPMSMFVLAHLPNSSARGVYSILGGVGKSRPVWVWQKQAPGTSPFAAEGRLQFPTGSFAPVKPGDLSIPFVPWSSGAEPTFDERVSRLLSLADRRRIDDEFDVHYPIARRLLFLGGSDATDTTVPPPDVVAFSGRTQAMHLSEGWFDGGFDIAPLHEASAELRADAAILFQQAGLRAAELSENYPVASVRANLGSEAFRALEDPPQMQDLFPAASGDSKTSRSSADAHDPAVDFVCDYLRAGQAAIVAGQPGPGGEDPADGRWWVATARSTGFAVGLLRARRVPAAGAAGAPAADVPGNEAPAEMWLVSDFAVARAWDTDYAAISYALLREFVRSVAPADGTAGAWPLVRFRFWPWMRIRGAPDSELSEPQHYQSPNALVEAQRKFSTLLLECMAPGASSEGFDAGLLSRMCDSVLEHAKALWTTSRGRSSGLDIKFPARRGAVAAKRTMRFR</sequence>
<dbReference type="InterPro" id="IPR029063">
    <property type="entry name" value="SAM-dependent_MTases_sf"/>
</dbReference>
<dbReference type="GeneID" id="20524884"/>
<proteinExistence type="predicted"/>
<dbReference type="EMBL" id="KB932201">
    <property type="protein sequence ID" value="KCV72568.1"/>
    <property type="molecule type" value="Genomic_DNA"/>
</dbReference>
<keyword evidence="3" id="KW-1185">Reference proteome</keyword>
<dbReference type="Gene3D" id="3.40.50.150">
    <property type="entry name" value="Vaccinia Virus protein VP39"/>
    <property type="match status" value="1"/>
</dbReference>
<feature type="region of interest" description="Disordered" evidence="1">
    <location>
        <begin position="1"/>
        <end position="149"/>
    </location>
</feature>
<dbReference type="SUPFAM" id="SSF53335">
    <property type="entry name" value="S-adenosyl-L-methionine-dependent methyltransferases"/>
    <property type="match status" value="1"/>
</dbReference>
<feature type="compositionally biased region" description="Basic residues" evidence="1">
    <location>
        <begin position="103"/>
        <end position="118"/>
    </location>
</feature>
<dbReference type="RefSeq" id="XP_009492269.1">
    <property type="nucleotide sequence ID" value="XM_009493994.1"/>
</dbReference>
<gene>
    <name evidence="2" type="ORF">H696_00159</name>
</gene>
<dbReference type="eggNOG" id="ENOG502S65I">
    <property type="taxonomic scope" value="Eukaryota"/>
</dbReference>
<evidence type="ECO:0000313" key="2">
    <source>
        <dbReference type="EMBL" id="KCV72568.1"/>
    </source>
</evidence>
<feature type="compositionally biased region" description="Low complexity" evidence="1">
    <location>
        <begin position="119"/>
        <end position="128"/>
    </location>
</feature>
<dbReference type="OrthoDB" id="407003at2759"/>
<dbReference type="Proteomes" id="UP000030693">
    <property type="component" value="Unassembled WGS sequence"/>
</dbReference>
<evidence type="ECO:0000313" key="3">
    <source>
        <dbReference type="Proteomes" id="UP000030693"/>
    </source>
</evidence>